<sequence>MSEKVYDEEIAQILKQLSEKCASMNVPFFALVEYAPNEYGRTQVTTPEQGFSLSMTELAFLADRNIDAFIIGLARHCRKHGINTDASIVMNQWNYGTVIPSRKNVATSQAAEERKS</sequence>
<evidence type="ECO:0000313" key="1">
    <source>
        <dbReference type="EMBL" id="VVD70761.1"/>
    </source>
</evidence>
<gene>
    <name evidence="1" type="ORF">PAN31108_00614</name>
</gene>
<dbReference type="RefSeq" id="WP_150667381.1">
    <property type="nucleotide sequence ID" value="NZ_CABPSB010000001.1"/>
</dbReference>
<dbReference type="EMBL" id="CABPSB010000001">
    <property type="protein sequence ID" value="VVD70761.1"/>
    <property type="molecule type" value="Genomic_DNA"/>
</dbReference>
<reference evidence="1 2" key="1">
    <citation type="submission" date="2019-08" db="EMBL/GenBank/DDBJ databases">
        <authorList>
            <person name="Peeters C."/>
        </authorList>
    </citation>
    <scope>NUCLEOTIDE SEQUENCE [LARGE SCALE GENOMIC DNA]</scope>
    <source>
        <strain evidence="1 2">LMG 31108</strain>
    </source>
</reference>
<evidence type="ECO:0000313" key="2">
    <source>
        <dbReference type="Proteomes" id="UP000406256"/>
    </source>
</evidence>
<dbReference type="AlphaFoldDB" id="A0A5E4S6D1"/>
<keyword evidence="2" id="KW-1185">Reference proteome</keyword>
<dbReference type="Proteomes" id="UP000406256">
    <property type="component" value="Unassembled WGS sequence"/>
</dbReference>
<proteinExistence type="predicted"/>
<protein>
    <submittedName>
        <fullName evidence="1">Uncharacterized protein</fullName>
    </submittedName>
</protein>
<name>A0A5E4S6D1_9BURK</name>
<organism evidence="1 2">
    <name type="scientific">Pandoraea anhela</name>
    <dbReference type="NCBI Taxonomy" id="2508295"/>
    <lineage>
        <taxon>Bacteria</taxon>
        <taxon>Pseudomonadati</taxon>
        <taxon>Pseudomonadota</taxon>
        <taxon>Betaproteobacteria</taxon>
        <taxon>Burkholderiales</taxon>
        <taxon>Burkholderiaceae</taxon>
        <taxon>Pandoraea</taxon>
    </lineage>
</organism>
<dbReference type="OrthoDB" id="8456285at2"/>
<accession>A0A5E4S6D1</accession>